<dbReference type="EMBL" id="CP130319">
    <property type="protein sequence ID" value="WNR45065.1"/>
    <property type="molecule type" value="Genomic_DNA"/>
</dbReference>
<evidence type="ECO:0000313" key="4">
    <source>
        <dbReference type="Proteomes" id="UP001304650"/>
    </source>
</evidence>
<dbReference type="PANTHER" id="PTHR30388:SF6">
    <property type="entry name" value="XANTHINE DEHYDROGENASE SUBUNIT A-RELATED"/>
    <property type="match status" value="1"/>
</dbReference>
<dbReference type="Gene3D" id="3.40.50.720">
    <property type="entry name" value="NAD(P)-binding Rossmann-like Domain"/>
    <property type="match status" value="1"/>
</dbReference>
<dbReference type="Pfam" id="PF13478">
    <property type="entry name" value="XdhC_C"/>
    <property type="match status" value="1"/>
</dbReference>
<reference evidence="3" key="1">
    <citation type="submission" date="2022-02" db="EMBL/GenBank/DDBJ databases">
        <title>Paenibacillus sp. MBLB1832 Whole Genome Shotgun Sequencing.</title>
        <authorList>
            <person name="Hwang C.Y."/>
            <person name="Cho E.-S."/>
            <person name="Seo M.-J."/>
        </authorList>
    </citation>
    <scope>NUCLEOTIDE SEQUENCE</scope>
    <source>
        <strain evidence="3">MBLB1832</strain>
    </source>
</reference>
<dbReference type="PANTHER" id="PTHR30388">
    <property type="entry name" value="ALDEHYDE OXIDOREDUCTASE MOLYBDENUM COFACTOR ASSEMBLY PROTEIN"/>
    <property type="match status" value="1"/>
</dbReference>
<protein>
    <submittedName>
        <fullName evidence="3">XdhC family protein</fullName>
    </submittedName>
</protein>
<evidence type="ECO:0000313" key="3">
    <source>
        <dbReference type="EMBL" id="WNR45065.1"/>
    </source>
</evidence>
<feature type="domain" description="XdhC- CoxI" evidence="1">
    <location>
        <begin position="17"/>
        <end position="77"/>
    </location>
</feature>
<organism evidence="3 4">
    <name type="scientific">Paenibacillus roseopurpureus</name>
    <dbReference type="NCBI Taxonomy" id="2918901"/>
    <lineage>
        <taxon>Bacteria</taxon>
        <taxon>Bacillati</taxon>
        <taxon>Bacillota</taxon>
        <taxon>Bacilli</taxon>
        <taxon>Bacillales</taxon>
        <taxon>Paenibacillaceae</taxon>
        <taxon>Paenibacillus</taxon>
    </lineage>
</organism>
<sequence>MEAYDILLAVERYAGARVLATVIHVEGHAYRKQGTLMLLMADGRTLGSISPGCLEGDLAAYVPGVWDSQKPQMVEYDMRPADDFGWGETIGCGGLIRILLEPLSGELLVHLLAIKACLDRGEAVDLVRSYTDGYTAISYSLEGRTGAAGSTSDTAKTIQASEVENLGELWETKKMALFASREAAGFTTRTPFAPKPRVIVFGANLDAIPLVQMAASSGFRVVVADWRAAFCNAERFPGVETVVAFPEALVAELQLNERDYVIIMSHQFEKDTAFFQGVMAYNLHYLGIMGSKERTANMLQGYECPPWLHAPIGLNIGSEGAYENAISIVAELIAIKRGKQGTAVWKSPLGHGREVIRDVIPHPRSLPVYPK</sequence>
<gene>
    <name evidence="3" type="ORF">MJB10_02630</name>
</gene>
<evidence type="ECO:0000259" key="2">
    <source>
        <dbReference type="Pfam" id="PF13478"/>
    </source>
</evidence>
<dbReference type="Proteomes" id="UP001304650">
    <property type="component" value="Chromosome"/>
</dbReference>
<evidence type="ECO:0000259" key="1">
    <source>
        <dbReference type="Pfam" id="PF02625"/>
    </source>
</evidence>
<dbReference type="KEGG" id="proo:MJB10_02630"/>
<feature type="domain" description="XdhC Rossmann" evidence="2">
    <location>
        <begin position="198"/>
        <end position="332"/>
    </location>
</feature>
<proteinExistence type="predicted"/>
<dbReference type="AlphaFoldDB" id="A0AA96RKT3"/>
<dbReference type="Pfam" id="PF02625">
    <property type="entry name" value="XdhC_CoxI"/>
    <property type="match status" value="1"/>
</dbReference>
<accession>A0AA96RKT3</accession>
<keyword evidence="4" id="KW-1185">Reference proteome</keyword>
<dbReference type="RefSeq" id="WP_314801488.1">
    <property type="nucleotide sequence ID" value="NZ_CP130319.1"/>
</dbReference>
<name>A0AA96RKT3_9BACL</name>
<dbReference type="InterPro" id="IPR052698">
    <property type="entry name" value="MoCofactor_Util/Proc"/>
</dbReference>
<dbReference type="InterPro" id="IPR027051">
    <property type="entry name" value="XdhC_Rossmann_dom"/>
</dbReference>
<dbReference type="InterPro" id="IPR003777">
    <property type="entry name" value="XdhC_CoxI"/>
</dbReference>